<dbReference type="OrthoDB" id="9797534at2"/>
<keyword evidence="7 9" id="KW-0472">Membrane</keyword>
<dbReference type="AlphaFoldDB" id="A0A4Q7MF77"/>
<evidence type="ECO:0000256" key="1">
    <source>
        <dbReference type="ARBA" id="ARBA00004429"/>
    </source>
</evidence>
<evidence type="ECO:0000256" key="3">
    <source>
        <dbReference type="ARBA" id="ARBA00022475"/>
    </source>
</evidence>
<comment type="function">
    <text evidence="9">Part of the tripartite ATP-independent periplasmic (TRAP) transport system.</text>
</comment>
<dbReference type="GO" id="GO:0005886">
    <property type="term" value="C:plasma membrane"/>
    <property type="evidence" value="ECO:0007669"/>
    <property type="project" value="UniProtKB-SubCell"/>
</dbReference>
<dbReference type="GO" id="GO:0022857">
    <property type="term" value="F:transmembrane transporter activity"/>
    <property type="evidence" value="ECO:0007669"/>
    <property type="project" value="UniProtKB-UniRule"/>
</dbReference>
<organism evidence="11 12">
    <name type="scientific">Kerstersia gyiorum</name>
    <dbReference type="NCBI Taxonomy" id="206506"/>
    <lineage>
        <taxon>Bacteria</taxon>
        <taxon>Pseudomonadati</taxon>
        <taxon>Pseudomonadota</taxon>
        <taxon>Betaproteobacteria</taxon>
        <taxon>Burkholderiales</taxon>
        <taxon>Alcaligenaceae</taxon>
        <taxon>Kerstersia</taxon>
    </lineage>
</organism>
<keyword evidence="6 9" id="KW-1133">Transmembrane helix</keyword>
<evidence type="ECO:0000256" key="7">
    <source>
        <dbReference type="ARBA" id="ARBA00023136"/>
    </source>
</evidence>
<keyword evidence="2 9" id="KW-0813">Transport</keyword>
<sequence length="171" mass="19145">MRSSAFAVRLDRAVSALCRALACIACLLIVYIFLHIITEVVMRSALDRSTFVLEEFVGYALIAVVFLGLPYVHQRNRHIRIETIDHFLPGRASQRTLIAIRCLGAIFIYALALVCFIDMFRENLDFGFTSTSIARVALWLPQIPILVGLSASLLRLLTDLLLALTQPPVRS</sequence>
<evidence type="ECO:0000256" key="2">
    <source>
        <dbReference type="ARBA" id="ARBA00022448"/>
    </source>
</evidence>
<evidence type="ECO:0000313" key="11">
    <source>
        <dbReference type="EMBL" id="RZS65382.1"/>
    </source>
</evidence>
<evidence type="ECO:0000256" key="4">
    <source>
        <dbReference type="ARBA" id="ARBA00022519"/>
    </source>
</evidence>
<proteinExistence type="inferred from homology"/>
<protein>
    <recommendedName>
        <fullName evidence="9">TRAP transporter small permease protein</fullName>
    </recommendedName>
</protein>
<evidence type="ECO:0000259" key="10">
    <source>
        <dbReference type="Pfam" id="PF04290"/>
    </source>
</evidence>
<dbReference type="Pfam" id="PF04290">
    <property type="entry name" value="DctQ"/>
    <property type="match status" value="1"/>
</dbReference>
<feature type="domain" description="Tripartite ATP-independent periplasmic transporters DctQ component" evidence="10">
    <location>
        <begin position="32"/>
        <end position="164"/>
    </location>
</feature>
<feature type="transmembrane region" description="Helical" evidence="9">
    <location>
        <begin position="98"/>
        <end position="119"/>
    </location>
</feature>
<dbReference type="Proteomes" id="UP000292039">
    <property type="component" value="Unassembled WGS sequence"/>
</dbReference>
<evidence type="ECO:0000256" key="6">
    <source>
        <dbReference type="ARBA" id="ARBA00022989"/>
    </source>
</evidence>
<feature type="transmembrane region" description="Helical" evidence="9">
    <location>
        <begin position="56"/>
        <end position="72"/>
    </location>
</feature>
<evidence type="ECO:0000256" key="9">
    <source>
        <dbReference type="RuleBase" id="RU369079"/>
    </source>
</evidence>
<keyword evidence="3" id="KW-1003">Cell membrane</keyword>
<dbReference type="EMBL" id="SGWZ01000006">
    <property type="protein sequence ID" value="RZS65382.1"/>
    <property type="molecule type" value="Genomic_DNA"/>
</dbReference>
<comment type="subcellular location">
    <subcellularLocation>
        <location evidence="1 9">Cell inner membrane</location>
        <topology evidence="1 9">Multi-pass membrane protein</topology>
    </subcellularLocation>
</comment>
<dbReference type="GeneID" id="99725340"/>
<accession>A0A4Q7MF77</accession>
<keyword evidence="5 9" id="KW-0812">Transmembrane</keyword>
<name>A0A4Q7MF77_9BURK</name>
<evidence type="ECO:0000256" key="8">
    <source>
        <dbReference type="ARBA" id="ARBA00038436"/>
    </source>
</evidence>
<feature type="transmembrane region" description="Helical" evidence="9">
    <location>
        <begin position="12"/>
        <end position="36"/>
    </location>
</feature>
<dbReference type="InterPro" id="IPR007387">
    <property type="entry name" value="TRAP_DctQ"/>
</dbReference>
<reference evidence="11 12" key="1">
    <citation type="submission" date="2019-02" db="EMBL/GenBank/DDBJ databases">
        <title>Genomic Encyclopedia of Type Strains, Phase IV (KMG-IV): sequencing the most valuable type-strain genomes for metagenomic binning, comparative biology and taxonomic classification.</title>
        <authorList>
            <person name="Goeker M."/>
        </authorList>
    </citation>
    <scope>NUCLEOTIDE SEQUENCE [LARGE SCALE GENOMIC DNA]</scope>
    <source>
        <strain evidence="11 12">DSM 16618</strain>
    </source>
</reference>
<dbReference type="RefSeq" id="WP_068374447.1">
    <property type="nucleotide sequence ID" value="NZ_CBCSEB010000004.1"/>
</dbReference>
<comment type="caution">
    <text evidence="11">The sequence shown here is derived from an EMBL/GenBank/DDBJ whole genome shotgun (WGS) entry which is preliminary data.</text>
</comment>
<comment type="subunit">
    <text evidence="9">The complex comprises the extracytoplasmic solute receptor protein and the two transmembrane proteins.</text>
</comment>
<comment type="similarity">
    <text evidence="8 9">Belongs to the TRAP transporter small permease family.</text>
</comment>
<evidence type="ECO:0000256" key="5">
    <source>
        <dbReference type="ARBA" id="ARBA00022692"/>
    </source>
</evidence>
<dbReference type="GO" id="GO:0015740">
    <property type="term" value="P:C4-dicarboxylate transport"/>
    <property type="evidence" value="ECO:0007669"/>
    <property type="project" value="TreeGrafter"/>
</dbReference>
<keyword evidence="4 9" id="KW-0997">Cell inner membrane</keyword>
<dbReference type="PANTHER" id="PTHR35011:SF10">
    <property type="entry name" value="TRAP TRANSPORTER SMALL PERMEASE PROTEIN"/>
    <property type="match status" value="1"/>
</dbReference>
<dbReference type="PANTHER" id="PTHR35011">
    <property type="entry name" value="2,3-DIKETO-L-GULONATE TRAP TRANSPORTER SMALL PERMEASE PROTEIN YIAM"/>
    <property type="match status" value="1"/>
</dbReference>
<dbReference type="InterPro" id="IPR055348">
    <property type="entry name" value="DctQ"/>
</dbReference>
<gene>
    <name evidence="11" type="ORF">EV679_3173</name>
</gene>
<feature type="transmembrane region" description="Helical" evidence="9">
    <location>
        <begin position="139"/>
        <end position="164"/>
    </location>
</feature>
<evidence type="ECO:0000313" key="12">
    <source>
        <dbReference type="Proteomes" id="UP000292039"/>
    </source>
</evidence>